<name>A0A8S9M9L7_BRACR</name>
<reference evidence="1" key="1">
    <citation type="submission" date="2019-12" db="EMBL/GenBank/DDBJ databases">
        <title>Genome sequencing and annotation of Brassica cretica.</title>
        <authorList>
            <person name="Studholme D.J."/>
            <person name="Sarris P.F."/>
        </authorList>
    </citation>
    <scope>NUCLEOTIDE SEQUENCE</scope>
    <source>
        <strain evidence="1">PFS-102/07</strain>
        <tissue evidence="1">Leaf</tissue>
    </source>
</reference>
<sequence length="259" mass="29038">MDSSGSSLEVENPSRTVRGVASLSPEIDKFIPVGPLSSIGVKEVASWRVKYHLPDDVIIRILGPVDRVSDFEADEVISKVAEVLYSYAITLLNGGERKYHLHPRGGELLVQEIVKNEIKRLPVFNGRWTEKFAFMYLLDIPSVDPSLGERTIKQVLELPIERRQVPFLVSKETLERCSIWAMRLTGFCVSSPSVTSEQAIVPQLTPHWFCIKPLTLRLPQTKENQFSLDYSHLNTDNSGKLGLSISTSALSPLVNYAFQ</sequence>
<evidence type="ECO:0000313" key="1">
    <source>
        <dbReference type="EMBL" id="KAF2614798.1"/>
    </source>
</evidence>
<organism evidence="1">
    <name type="scientific">Brassica cretica</name>
    <name type="common">Mustard</name>
    <dbReference type="NCBI Taxonomy" id="69181"/>
    <lineage>
        <taxon>Eukaryota</taxon>
        <taxon>Viridiplantae</taxon>
        <taxon>Streptophyta</taxon>
        <taxon>Embryophyta</taxon>
        <taxon>Tracheophyta</taxon>
        <taxon>Spermatophyta</taxon>
        <taxon>Magnoliopsida</taxon>
        <taxon>eudicotyledons</taxon>
        <taxon>Gunneridae</taxon>
        <taxon>Pentapetalae</taxon>
        <taxon>rosids</taxon>
        <taxon>malvids</taxon>
        <taxon>Brassicales</taxon>
        <taxon>Brassicaceae</taxon>
        <taxon>Brassiceae</taxon>
        <taxon>Brassica</taxon>
    </lineage>
</organism>
<gene>
    <name evidence="1" type="ORF">F2Q70_00011952</name>
</gene>
<proteinExistence type="predicted"/>
<dbReference type="EMBL" id="QGKY02000089">
    <property type="protein sequence ID" value="KAF2614798.1"/>
    <property type="molecule type" value="Genomic_DNA"/>
</dbReference>
<dbReference type="AlphaFoldDB" id="A0A8S9M9L7"/>
<protein>
    <submittedName>
        <fullName evidence="1">Uncharacterized protein</fullName>
    </submittedName>
</protein>
<accession>A0A8S9M9L7</accession>
<comment type="caution">
    <text evidence="1">The sequence shown here is derived from an EMBL/GenBank/DDBJ whole genome shotgun (WGS) entry which is preliminary data.</text>
</comment>